<dbReference type="Gene3D" id="3.40.30.10">
    <property type="entry name" value="Glutaredoxin"/>
    <property type="match status" value="1"/>
</dbReference>
<dbReference type="AlphaFoldDB" id="A0A3N4UQM3"/>
<dbReference type="EMBL" id="RKQK01000002">
    <property type="protein sequence ID" value="RPE67267.1"/>
    <property type="molecule type" value="Genomic_DNA"/>
</dbReference>
<keyword evidence="3" id="KW-1185">Reference proteome</keyword>
<keyword evidence="2" id="KW-0808">Transferase</keyword>
<protein>
    <submittedName>
        <fullName evidence="2">Glutathione S-transferase</fullName>
    </submittedName>
</protein>
<dbReference type="Gene3D" id="1.20.1050.10">
    <property type="match status" value="1"/>
</dbReference>
<proteinExistence type="predicted"/>
<dbReference type="OrthoDB" id="9799538at2"/>
<comment type="caution">
    <text evidence="2">The sequence shown here is derived from an EMBL/GenBank/DDBJ whole genome shotgun (WGS) entry which is preliminary data.</text>
</comment>
<dbReference type="SUPFAM" id="SSF47616">
    <property type="entry name" value="GST C-terminal domain-like"/>
    <property type="match status" value="1"/>
</dbReference>
<evidence type="ECO:0000313" key="3">
    <source>
        <dbReference type="Proteomes" id="UP000269689"/>
    </source>
</evidence>
<dbReference type="RefSeq" id="WP_123792733.1">
    <property type="nucleotide sequence ID" value="NZ_RKQK01000002.1"/>
</dbReference>
<dbReference type="PANTHER" id="PTHR42673:SF4">
    <property type="entry name" value="MALEYLACETOACETATE ISOMERASE"/>
    <property type="match status" value="1"/>
</dbReference>
<dbReference type="GO" id="GO:0006559">
    <property type="term" value="P:L-phenylalanine catabolic process"/>
    <property type="evidence" value="ECO:0007669"/>
    <property type="project" value="TreeGrafter"/>
</dbReference>
<dbReference type="InterPro" id="IPR004045">
    <property type="entry name" value="Glutathione_S-Trfase_N"/>
</dbReference>
<dbReference type="GO" id="GO:0004364">
    <property type="term" value="F:glutathione transferase activity"/>
    <property type="evidence" value="ECO:0007669"/>
    <property type="project" value="TreeGrafter"/>
</dbReference>
<dbReference type="CDD" id="cd03194">
    <property type="entry name" value="GST_C_3"/>
    <property type="match status" value="1"/>
</dbReference>
<dbReference type="GO" id="GO:0016034">
    <property type="term" value="F:maleylacetoacetate isomerase activity"/>
    <property type="evidence" value="ECO:0007669"/>
    <property type="project" value="TreeGrafter"/>
</dbReference>
<dbReference type="Proteomes" id="UP000269689">
    <property type="component" value="Unassembled WGS sequence"/>
</dbReference>
<dbReference type="Pfam" id="PF13409">
    <property type="entry name" value="GST_N_2"/>
    <property type="match status" value="1"/>
</dbReference>
<dbReference type="GO" id="GO:0006749">
    <property type="term" value="P:glutathione metabolic process"/>
    <property type="evidence" value="ECO:0007669"/>
    <property type="project" value="TreeGrafter"/>
</dbReference>
<reference evidence="2 3" key="1">
    <citation type="submission" date="2018-11" db="EMBL/GenBank/DDBJ databases">
        <title>Genomic Encyclopedia of Type Strains, Phase IV (KMG-IV): sequencing the most valuable type-strain genomes for metagenomic binning, comparative biology and taxonomic classification.</title>
        <authorList>
            <person name="Goeker M."/>
        </authorList>
    </citation>
    <scope>NUCLEOTIDE SEQUENCE [LARGE SCALE GENOMIC DNA]</scope>
    <source>
        <strain evidence="2 3">DSM 104731</strain>
    </source>
</reference>
<gene>
    <name evidence="2" type="ORF">EDD53_1672</name>
</gene>
<dbReference type="PANTHER" id="PTHR42673">
    <property type="entry name" value="MALEYLACETOACETATE ISOMERASE"/>
    <property type="match status" value="1"/>
</dbReference>
<dbReference type="InterPro" id="IPR036282">
    <property type="entry name" value="Glutathione-S-Trfase_C_sf"/>
</dbReference>
<evidence type="ECO:0000259" key="1">
    <source>
        <dbReference type="Pfam" id="PF13409"/>
    </source>
</evidence>
<evidence type="ECO:0000313" key="2">
    <source>
        <dbReference type="EMBL" id="RPE67267.1"/>
    </source>
</evidence>
<feature type="domain" description="GST N-terminal" evidence="1">
    <location>
        <begin position="12"/>
        <end position="78"/>
    </location>
</feature>
<sequence length="230" mass="25513">MGFDLFIGDKGFSSWSLRGWLLFEKFGINVQTHMLGLYSGTLKQDMKKLAPARFVPTVRTPEGWVIGESTTIAETLAERFPDAGIWPQDAEARVFARWLVAEIHAGFATLRGDCPMQLFKQVDGFEISPDLQADIDRLEVMLGHAFDHFSDANQGPWLFGNYSAADAFYAPVAARIAGYNLPVSTRLAAYVHAHLTDPAFKAWRADGISVSYDPFPYDLGPAPKPWPVAD</sequence>
<name>A0A3N4UQM3_9RHOB</name>
<dbReference type="InterPro" id="IPR036249">
    <property type="entry name" value="Thioredoxin-like_sf"/>
</dbReference>
<organism evidence="2 3">
    <name type="scientific">Pacificibacter maritimus</name>
    <dbReference type="NCBI Taxonomy" id="762213"/>
    <lineage>
        <taxon>Bacteria</taxon>
        <taxon>Pseudomonadati</taxon>
        <taxon>Pseudomonadota</taxon>
        <taxon>Alphaproteobacteria</taxon>
        <taxon>Rhodobacterales</taxon>
        <taxon>Roseobacteraceae</taxon>
        <taxon>Pacificibacter</taxon>
    </lineage>
</organism>
<accession>A0A3N4UQM3</accession>
<dbReference type="SUPFAM" id="SSF52833">
    <property type="entry name" value="Thioredoxin-like"/>
    <property type="match status" value="1"/>
</dbReference>